<evidence type="ECO:0000313" key="3">
    <source>
        <dbReference type="Proteomes" id="UP000619101"/>
    </source>
</evidence>
<reference evidence="2 3" key="1">
    <citation type="submission" date="2020-08" db="EMBL/GenBank/DDBJ databases">
        <title>A Genomic Blueprint of the Chicken Gut Microbiome.</title>
        <authorList>
            <person name="Gilroy R."/>
            <person name="Ravi A."/>
            <person name="Getino M."/>
            <person name="Pursley I."/>
            <person name="Horton D.L."/>
            <person name="Alikhan N.-F."/>
            <person name="Baker D."/>
            <person name="Gharbi K."/>
            <person name="Hall N."/>
            <person name="Watson M."/>
            <person name="Adriaenssens E.M."/>
            <person name="Foster-Nyarko E."/>
            <person name="Jarju S."/>
            <person name="Secka A."/>
            <person name="Antonio M."/>
            <person name="Oren A."/>
            <person name="Chaudhuri R."/>
            <person name="La Ragione R.M."/>
            <person name="Hildebrand F."/>
            <person name="Pallen M.J."/>
        </authorList>
    </citation>
    <scope>NUCLEOTIDE SEQUENCE [LARGE SCALE GENOMIC DNA]</scope>
    <source>
        <strain evidence="2 3">A46</strain>
    </source>
</reference>
<protein>
    <recommendedName>
        <fullName evidence="4">Zinc-finger domain-containing protein</fullName>
    </recommendedName>
</protein>
<sequence>MDSFKKIHLLSLELIPIINDLDDEPRQVVLEHITYCEDCQKLYDRTENFNSSMPKQEYSEDVELKPLKKLVQFNNGLKLLLITVRALILFYIVYSSFKYYGVESVTSMLEYFKSGIFLFYIPAAIFLLVFAFTFFNKKWVWISLVIDLVIILFLEKVLQLFL</sequence>
<dbReference type="Proteomes" id="UP000619101">
    <property type="component" value="Unassembled WGS sequence"/>
</dbReference>
<dbReference type="EMBL" id="JACSPZ010000002">
    <property type="protein sequence ID" value="MBD8035984.1"/>
    <property type="molecule type" value="Genomic_DNA"/>
</dbReference>
<feature type="transmembrane region" description="Helical" evidence="1">
    <location>
        <begin position="77"/>
        <end position="97"/>
    </location>
</feature>
<feature type="transmembrane region" description="Helical" evidence="1">
    <location>
        <begin position="117"/>
        <end position="135"/>
    </location>
</feature>
<keyword evidence="1" id="KW-0812">Transmembrane</keyword>
<gene>
    <name evidence="2" type="ORF">H9635_04470</name>
</gene>
<keyword evidence="3" id="KW-1185">Reference proteome</keyword>
<evidence type="ECO:0008006" key="4">
    <source>
        <dbReference type="Google" id="ProtNLM"/>
    </source>
</evidence>
<keyword evidence="1" id="KW-0472">Membrane</keyword>
<evidence type="ECO:0000256" key="1">
    <source>
        <dbReference type="SAM" id="Phobius"/>
    </source>
</evidence>
<dbReference type="RefSeq" id="WP_191698954.1">
    <property type="nucleotide sequence ID" value="NZ_JACSPZ010000002.1"/>
</dbReference>
<comment type="caution">
    <text evidence="2">The sequence shown here is derived from an EMBL/GenBank/DDBJ whole genome shotgun (WGS) entry which is preliminary data.</text>
</comment>
<accession>A0ABR8XVL2</accession>
<keyword evidence="1" id="KW-1133">Transmembrane helix</keyword>
<feature type="transmembrane region" description="Helical" evidence="1">
    <location>
        <begin position="140"/>
        <end position="161"/>
    </location>
</feature>
<proteinExistence type="predicted"/>
<name>A0ABR8XVL2_9BACL</name>
<organism evidence="2 3">
    <name type="scientific">Solibacillus faecavium</name>
    <dbReference type="NCBI Taxonomy" id="2762221"/>
    <lineage>
        <taxon>Bacteria</taxon>
        <taxon>Bacillati</taxon>
        <taxon>Bacillota</taxon>
        <taxon>Bacilli</taxon>
        <taxon>Bacillales</taxon>
        <taxon>Caryophanaceae</taxon>
        <taxon>Solibacillus</taxon>
    </lineage>
</organism>
<evidence type="ECO:0000313" key="2">
    <source>
        <dbReference type="EMBL" id="MBD8035984.1"/>
    </source>
</evidence>